<dbReference type="GeneID" id="116223386"/>
<name>A0A6P8GEJ7_CLUHA</name>
<dbReference type="PANTHER" id="PTHR47331:SF3">
    <property type="match status" value="1"/>
</dbReference>
<dbReference type="Proteomes" id="UP000515152">
    <property type="component" value="Chromosome 2"/>
</dbReference>
<dbReference type="InterPro" id="IPR040676">
    <property type="entry name" value="DUF5641"/>
</dbReference>
<proteinExistence type="predicted"/>
<dbReference type="RefSeq" id="XP_031435546.1">
    <property type="nucleotide sequence ID" value="XM_031579686.1"/>
</dbReference>
<keyword evidence="2" id="KW-1185">Reference proteome</keyword>
<evidence type="ECO:0000313" key="3">
    <source>
        <dbReference type="RefSeq" id="XP_031435546.1"/>
    </source>
</evidence>
<dbReference type="OrthoDB" id="10051210at2759"/>
<evidence type="ECO:0000313" key="2">
    <source>
        <dbReference type="Proteomes" id="UP000515152"/>
    </source>
</evidence>
<protein>
    <submittedName>
        <fullName evidence="3">Uncharacterized protein LOC116223386</fullName>
    </submittedName>
</protein>
<sequence>MGKSRVAPLKLITIPRLELTAAVVAVMVDKMLQQELKIPLQQSIFWTDSTTVLRYIDSETARFKTFVANRIVLIREATKPSQWKHVRTTENPADQASRGLKAKNLVQGGTWINGPNFLLNSENDWPEQPDRKEESLPNDPEVKNKVTVNAIKVKEDMEPLNELINYYSDWHKLKRSVAWILKERQKWLKPRTNFMTGDVVLLVDSSSPRNSWLMGKVVETLPDSNGTVRRVKIKTKTSMLERPVNKLCLLEEAISEE</sequence>
<feature type="domain" description="DUF5641" evidence="1">
    <location>
        <begin position="170"/>
        <end position="250"/>
    </location>
</feature>
<dbReference type="Pfam" id="PF18701">
    <property type="entry name" value="DUF5641"/>
    <property type="match status" value="1"/>
</dbReference>
<dbReference type="AlphaFoldDB" id="A0A6P8GEJ7"/>
<organism evidence="2 3">
    <name type="scientific">Clupea harengus</name>
    <name type="common">Atlantic herring</name>
    <dbReference type="NCBI Taxonomy" id="7950"/>
    <lineage>
        <taxon>Eukaryota</taxon>
        <taxon>Metazoa</taxon>
        <taxon>Chordata</taxon>
        <taxon>Craniata</taxon>
        <taxon>Vertebrata</taxon>
        <taxon>Euteleostomi</taxon>
        <taxon>Actinopterygii</taxon>
        <taxon>Neopterygii</taxon>
        <taxon>Teleostei</taxon>
        <taxon>Clupei</taxon>
        <taxon>Clupeiformes</taxon>
        <taxon>Clupeoidei</taxon>
        <taxon>Clupeidae</taxon>
        <taxon>Clupea</taxon>
    </lineage>
</organism>
<accession>A0A6P8GEJ7</accession>
<reference evidence="3" key="1">
    <citation type="submission" date="2025-08" db="UniProtKB">
        <authorList>
            <consortium name="RefSeq"/>
        </authorList>
    </citation>
    <scope>IDENTIFICATION</scope>
</reference>
<dbReference type="PANTHER" id="PTHR47331">
    <property type="entry name" value="PHD-TYPE DOMAIN-CONTAINING PROTEIN"/>
    <property type="match status" value="1"/>
</dbReference>
<evidence type="ECO:0000259" key="1">
    <source>
        <dbReference type="Pfam" id="PF18701"/>
    </source>
</evidence>
<dbReference type="InterPro" id="IPR008042">
    <property type="entry name" value="Retrotrans_Pao"/>
</dbReference>
<dbReference type="KEGG" id="char:116223386"/>
<gene>
    <name evidence="3" type="primary">LOC116223386</name>
</gene>
<dbReference type="Pfam" id="PF05380">
    <property type="entry name" value="Peptidase_A17"/>
    <property type="match status" value="1"/>
</dbReference>